<protein>
    <submittedName>
        <fullName evidence="2 3">Uncharacterized protein</fullName>
    </submittedName>
</protein>
<keyword evidence="1" id="KW-0472">Membrane</keyword>
<gene>
    <name evidence="3" type="primary">20353007</name>
    <name evidence="2" type="ORF">GGTG_12549</name>
</gene>
<reference evidence="2" key="3">
    <citation type="submission" date="2010-09" db="EMBL/GenBank/DDBJ databases">
        <title>Annotation of Gaeumannomyces graminis var. tritici R3-111a-1.</title>
        <authorList>
            <consortium name="The Broad Institute Genome Sequencing Platform"/>
            <person name="Ma L.-J."/>
            <person name="Dead R."/>
            <person name="Young S.K."/>
            <person name="Zeng Q."/>
            <person name="Gargeya S."/>
            <person name="Fitzgerald M."/>
            <person name="Haas B."/>
            <person name="Abouelleil A."/>
            <person name="Alvarado L."/>
            <person name="Arachchi H.M."/>
            <person name="Berlin A."/>
            <person name="Brown A."/>
            <person name="Chapman S.B."/>
            <person name="Chen Z."/>
            <person name="Dunbar C."/>
            <person name="Freedman E."/>
            <person name="Gearin G."/>
            <person name="Gellesch M."/>
            <person name="Goldberg J."/>
            <person name="Griggs A."/>
            <person name="Gujja S."/>
            <person name="Heiman D."/>
            <person name="Howarth C."/>
            <person name="Larson L."/>
            <person name="Lui A."/>
            <person name="MacDonald P.J.P."/>
            <person name="Mehta T."/>
            <person name="Montmayeur A."/>
            <person name="Murphy C."/>
            <person name="Neiman D."/>
            <person name="Pearson M."/>
            <person name="Priest M."/>
            <person name="Roberts A."/>
            <person name="Saif S."/>
            <person name="Shea T."/>
            <person name="Shenoy N."/>
            <person name="Sisk P."/>
            <person name="Stolte C."/>
            <person name="Sykes S."/>
            <person name="Yandava C."/>
            <person name="Wortman J."/>
            <person name="Nusbaum C."/>
            <person name="Birren B."/>
        </authorList>
    </citation>
    <scope>NUCLEOTIDE SEQUENCE</scope>
    <source>
        <strain evidence="2">R3-111a-1</strain>
    </source>
</reference>
<keyword evidence="1" id="KW-0812">Transmembrane</keyword>
<name>J3PGC4_GAET3</name>
<dbReference type="VEuPathDB" id="FungiDB:GGTG_12549"/>
<dbReference type="RefSeq" id="XP_009228713.1">
    <property type="nucleotide sequence ID" value="XM_009230449.1"/>
</dbReference>
<feature type="transmembrane region" description="Helical" evidence="1">
    <location>
        <begin position="78"/>
        <end position="96"/>
    </location>
</feature>
<dbReference type="Proteomes" id="UP000006039">
    <property type="component" value="Unassembled WGS sequence"/>
</dbReference>
<accession>J3PGC4</accession>
<dbReference type="OrthoDB" id="544298at2759"/>
<feature type="transmembrane region" description="Helical" evidence="1">
    <location>
        <begin position="108"/>
        <end position="130"/>
    </location>
</feature>
<evidence type="ECO:0000313" key="3">
    <source>
        <dbReference type="EnsemblFungi" id="EJT69665"/>
    </source>
</evidence>
<dbReference type="GeneID" id="20353007"/>
<keyword evidence="4" id="KW-1185">Reference proteome</keyword>
<keyword evidence="1" id="KW-1133">Transmembrane helix</keyword>
<evidence type="ECO:0000256" key="1">
    <source>
        <dbReference type="SAM" id="Phobius"/>
    </source>
</evidence>
<proteinExistence type="predicted"/>
<organism evidence="2">
    <name type="scientific">Gaeumannomyces tritici (strain R3-111a-1)</name>
    <name type="common">Wheat and barley take-all root rot fungus</name>
    <name type="synonym">Gaeumannomyces graminis var. tritici</name>
    <dbReference type="NCBI Taxonomy" id="644352"/>
    <lineage>
        <taxon>Eukaryota</taxon>
        <taxon>Fungi</taxon>
        <taxon>Dikarya</taxon>
        <taxon>Ascomycota</taxon>
        <taxon>Pezizomycotina</taxon>
        <taxon>Sordariomycetes</taxon>
        <taxon>Sordariomycetidae</taxon>
        <taxon>Magnaporthales</taxon>
        <taxon>Magnaporthaceae</taxon>
        <taxon>Gaeumannomyces</taxon>
    </lineage>
</organism>
<dbReference type="AlphaFoldDB" id="J3PGC4"/>
<sequence>MSRLFPHADYAEDQPLHRTILATHVAARAATTGTLAGAAVLSARALLPKRAATPTTKTPAPAATAAALRLLRASGSGVAWATALAGLYLGASMARWEPIEYLETDDWTVAGTAAGVAAATAVASSGGGGVRAGVRLLGWRGLLGAAGSGSVVGMVGYLGWRYGVKKGQREAVAL</sequence>
<dbReference type="EnsemblFungi" id="EJT69665">
    <property type="protein sequence ID" value="EJT69665"/>
    <property type="gene ID" value="GGTG_12549"/>
</dbReference>
<reference evidence="4" key="1">
    <citation type="submission" date="2010-07" db="EMBL/GenBank/DDBJ databases">
        <title>The genome sequence of Gaeumannomyces graminis var. tritici strain R3-111a-1.</title>
        <authorList>
            <consortium name="The Broad Institute Genome Sequencing Platform"/>
            <person name="Ma L.-J."/>
            <person name="Dead R."/>
            <person name="Young S."/>
            <person name="Zeng Q."/>
            <person name="Koehrsen M."/>
            <person name="Alvarado L."/>
            <person name="Berlin A."/>
            <person name="Chapman S.B."/>
            <person name="Chen Z."/>
            <person name="Freedman E."/>
            <person name="Gellesch M."/>
            <person name="Goldberg J."/>
            <person name="Griggs A."/>
            <person name="Gujja S."/>
            <person name="Heilman E.R."/>
            <person name="Heiman D."/>
            <person name="Hepburn T."/>
            <person name="Howarth C."/>
            <person name="Jen D."/>
            <person name="Larson L."/>
            <person name="Mehta T."/>
            <person name="Neiman D."/>
            <person name="Pearson M."/>
            <person name="Roberts A."/>
            <person name="Saif S."/>
            <person name="Shea T."/>
            <person name="Shenoy N."/>
            <person name="Sisk P."/>
            <person name="Stolte C."/>
            <person name="Sykes S."/>
            <person name="Walk T."/>
            <person name="White J."/>
            <person name="Yandava C."/>
            <person name="Haas B."/>
            <person name="Nusbaum C."/>
            <person name="Birren B."/>
        </authorList>
    </citation>
    <scope>NUCLEOTIDE SEQUENCE [LARGE SCALE GENOMIC DNA]</scope>
    <source>
        <strain evidence="4">R3-111a-1</strain>
    </source>
</reference>
<dbReference type="eggNOG" id="ENOG502S5YS">
    <property type="taxonomic scope" value="Eukaryota"/>
</dbReference>
<dbReference type="HOGENOM" id="CLU_100672_0_0_1"/>
<evidence type="ECO:0000313" key="4">
    <source>
        <dbReference type="Proteomes" id="UP000006039"/>
    </source>
</evidence>
<reference evidence="3" key="4">
    <citation type="journal article" date="2015" name="G3 (Bethesda)">
        <title>Genome sequences of three phytopathogenic species of the Magnaporthaceae family of fungi.</title>
        <authorList>
            <person name="Okagaki L.H."/>
            <person name="Nunes C.C."/>
            <person name="Sailsbery J."/>
            <person name="Clay B."/>
            <person name="Brown D."/>
            <person name="John T."/>
            <person name="Oh Y."/>
            <person name="Young N."/>
            <person name="Fitzgerald M."/>
            <person name="Haas B.J."/>
            <person name="Zeng Q."/>
            <person name="Young S."/>
            <person name="Adiconis X."/>
            <person name="Fan L."/>
            <person name="Levin J.Z."/>
            <person name="Mitchell T.K."/>
            <person name="Okubara P.A."/>
            <person name="Farman M.L."/>
            <person name="Kohn L.M."/>
            <person name="Birren B."/>
            <person name="Ma L.-J."/>
            <person name="Dean R.A."/>
        </authorList>
    </citation>
    <scope>NUCLEOTIDE SEQUENCE</scope>
    <source>
        <strain evidence="3">R3-111a-1</strain>
    </source>
</reference>
<evidence type="ECO:0000313" key="2">
    <source>
        <dbReference type="EMBL" id="EJT69665.1"/>
    </source>
</evidence>
<dbReference type="EMBL" id="GL385403">
    <property type="protein sequence ID" value="EJT69665.1"/>
    <property type="molecule type" value="Genomic_DNA"/>
</dbReference>
<reference evidence="2" key="2">
    <citation type="submission" date="2010-07" db="EMBL/GenBank/DDBJ databases">
        <authorList>
            <consortium name="The Broad Institute Genome Sequencing Platform"/>
            <consortium name="Broad Institute Genome Sequencing Center for Infectious Disease"/>
            <person name="Ma L.-J."/>
            <person name="Dead R."/>
            <person name="Young S."/>
            <person name="Zeng Q."/>
            <person name="Koehrsen M."/>
            <person name="Alvarado L."/>
            <person name="Berlin A."/>
            <person name="Chapman S.B."/>
            <person name="Chen Z."/>
            <person name="Freedman E."/>
            <person name="Gellesch M."/>
            <person name="Goldberg J."/>
            <person name="Griggs A."/>
            <person name="Gujja S."/>
            <person name="Heilman E.R."/>
            <person name="Heiman D."/>
            <person name="Hepburn T."/>
            <person name="Howarth C."/>
            <person name="Jen D."/>
            <person name="Larson L."/>
            <person name="Mehta T."/>
            <person name="Neiman D."/>
            <person name="Pearson M."/>
            <person name="Roberts A."/>
            <person name="Saif S."/>
            <person name="Shea T."/>
            <person name="Shenoy N."/>
            <person name="Sisk P."/>
            <person name="Stolte C."/>
            <person name="Sykes S."/>
            <person name="Walk T."/>
            <person name="White J."/>
            <person name="Yandava C."/>
            <person name="Haas B."/>
            <person name="Nusbaum C."/>
            <person name="Birren B."/>
        </authorList>
    </citation>
    <scope>NUCLEOTIDE SEQUENCE</scope>
    <source>
        <strain evidence="2">R3-111a-1</strain>
    </source>
</reference>
<feature type="transmembrane region" description="Helical" evidence="1">
    <location>
        <begin position="142"/>
        <end position="160"/>
    </location>
</feature>
<reference evidence="3" key="5">
    <citation type="submission" date="2018-04" db="UniProtKB">
        <authorList>
            <consortium name="EnsemblFungi"/>
        </authorList>
    </citation>
    <scope>IDENTIFICATION</scope>
    <source>
        <strain evidence="3">R3-111a-1</strain>
    </source>
</reference>